<dbReference type="PANTHER" id="PTHR10361:SF28">
    <property type="entry name" value="P3 PROTEIN-RELATED"/>
    <property type="match status" value="1"/>
</dbReference>
<feature type="transmembrane region" description="Helical" evidence="5">
    <location>
        <begin position="96"/>
        <end position="114"/>
    </location>
</feature>
<dbReference type="GO" id="GO:0016020">
    <property type="term" value="C:membrane"/>
    <property type="evidence" value="ECO:0007669"/>
    <property type="project" value="UniProtKB-SubCell"/>
</dbReference>
<gene>
    <name evidence="6" type="ORF">ACS04_28410</name>
</gene>
<dbReference type="PANTHER" id="PTHR10361">
    <property type="entry name" value="SODIUM-BILE ACID COTRANSPORTER"/>
    <property type="match status" value="1"/>
</dbReference>
<dbReference type="AlphaFoldDB" id="A0A0J6XIT4"/>
<keyword evidence="4 5" id="KW-0472">Membrane</keyword>
<dbReference type="STRING" id="66430.ACS04_28410"/>
<feature type="transmembrane region" description="Helical" evidence="5">
    <location>
        <begin position="126"/>
        <end position="145"/>
    </location>
</feature>
<comment type="subcellular location">
    <subcellularLocation>
        <location evidence="1">Membrane</location>
        <topology evidence="1">Multi-pass membrane protein</topology>
    </subcellularLocation>
</comment>
<dbReference type="InterPro" id="IPR004710">
    <property type="entry name" value="Bilac:Na_transpt"/>
</dbReference>
<proteinExistence type="predicted"/>
<dbReference type="Gene3D" id="1.20.1530.20">
    <property type="match status" value="1"/>
</dbReference>
<name>A0A0J6XIT4_9ACTN</name>
<evidence type="ECO:0000256" key="4">
    <source>
        <dbReference type="ARBA" id="ARBA00023136"/>
    </source>
</evidence>
<protein>
    <submittedName>
        <fullName evidence="6">Sodium-dependent transporter</fullName>
    </submittedName>
</protein>
<dbReference type="InterPro" id="IPR002657">
    <property type="entry name" value="BilAc:Na_symport/Acr3"/>
</dbReference>
<evidence type="ECO:0000313" key="7">
    <source>
        <dbReference type="Proteomes" id="UP000035932"/>
    </source>
</evidence>
<evidence type="ECO:0000256" key="5">
    <source>
        <dbReference type="SAM" id="Phobius"/>
    </source>
</evidence>
<evidence type="ECO:0000256" key="1">
    <source>
        <dbReference type="ARBA" id="ARBA00004141"/>
    </source>
</evidence>
<dbReference type="Proteomes" id="UP000035932">
    <property type="component" value="Unassembled WGS sequence"/>
</dbReference>
<organism evidence="6 7">
    <name type="scientific">Streptomyces roseus</name>
    <dbReference type="NCBI Taxonomy" id="66430"/>
    <lineage>
        <taxon>Bacteria</taxon>
        <taxon>Bacillati</taxon>
        <taxon>Actinomycetota</taxon>
        <taxon>Actinomycetes</taxon>
        <taxon>Kitasatosporales</taxon>
        <taxon>Streptomycetaceae</taxon>
        <taxon>Streptomyces</taxon>
    </lineage>
</organism>
<evidence type="ECO:0000313" key="6">
    <source>
        <dbReference type="EMBL" id="KMO94543.1"/>
    </source>
</evidence>
<feature type="transmembrane region" description="Helical" evidence="5">
    <location>
        <begin position="54"/>
        <end position="75"/>
    </location>
</feature>
<dbReference type="Pfam" id="PF01758">
    <property type="entry name" value="SBF"/>
    <property type="match status" value="1"/>
</dbReference>
<accession>A0A0J6XIT4</accession>
<feature type="transmembrane region" description="Helical" evidence="5">
    <location>
        <begin position="193"/>
        <end position="215"/>
    </location>
</feature>
<evidence type="ECO:0000256" key="3">
    <source>
        <dbReference type="ARBA" id="ARBA00022989"/>
    </source>
</evidence>
<dbReference type="PATRIC" id="fig|66430.4.peg.1335"/>
<feature type="transmembrane region" description="Helical" evidence="5">
    <location>
        <begin position="227"/>
        <end position="246"/>
    </location>
</feature>
<keyword evidence="2 5" id="KW-0812">Transmembrane</keyword>
<feature type="transmembrane region" description="Helical" evidence="5">
    <location>
        <begin position="157"/>
        <end position="181"/>
    </location>
</feature>
<comment type="caution">
    <text evidence="6">The sequence shown here is derived from an EMBL/GenBank/DDBJ whole genome shotgun (WGS) entry which is preliminary data.</text>
</comment>
<dbReference type="InterPro" id="IPR038770">
    <property type="entry name" value="Na+/solute_symporter_sf"/>
</dbReference>
<feature type="transmembrane region" description="Helical" evidence="5">
    <location>
        <begin position="262"/>
        <end position="286"/>
    </location>
</feature>
<keyword evidence="3 5" id="KW-1133">Transmembrane helix</keyword>
<dbReference type="RefSeq" id="WP_048479651.1">
    <property type="nucleotide sequence ID" value="NZ_JBIRUD010000001.1"/>
</dbReference>
<feature type="transmembrane region" description="Helical" evidence="5">
    <location>
        <begin position="21"/>
        <end position="42"/>
    </location>
</feature>
<sequence>MDKVPPFRPYASQVLGFVRKRLGWASCVAYAAAVALPGPGLWARHGHSLVLGEAVHLEVGGTQVLLFAVLFAAGLRTSPQEITRMLRRPGVIAAGLALHAVAPLLIIPLISLALRCSADSDGGSGMVAAMMLTLAMPVAAGATVWTTEGRGDEPTMLGLVLVSALVSPLTMPLTISTLAPLLTASYADPVTAAAAHTGIGFALTGIVVPCALGMGVRRLLAVRAEHVVLRLTAPVALLAALLLTYVNASGALGQLLVRPRPLLLLVAAVTAVSVCALSFGGGSWCARALRLPAGTGRSLTLACGMSNSSASAVLITVAMPDRPQILLPVLVFGVLQKLAANRITALHAEAATA</sequence>
<dbReference type="EMBL" id="LFML01000126">
    <property type="protein sequence ID" value="KMO94543.1"/>
    <property type="molecule type" value="Genomic_DNA"/>
</dbReference>
<dbReference type="OrthoDB" id="3517411at2"/>
<evidence type="ECO:0000256" key="2">
    <source>
        <dbReference type="ARBA" id="ARBA00022692"/>
    </source>
</evidence>
<keyword evidence="7" id="KW-1185">Reference proteome</keyword>
<reference evidence="6 7" key="1">
    <citation type="submission" date="2015-06" db="EMBL/GenBank/DDBJ databases">
        <title>Recapitulation of the evolution of biosynthetic gene clusters reveals hidden chemical diversity on bacterial genomes.</title>
        <authorList>
            <person name="Cruz-Morales P."/>
            <person name="Martinez-Guerrero C."/>
            <person name="Morales-Escalante M.A."/>
            <person name="Yanez-Guerra L.A."/>
            <person name="Kopp J.F."/>
            <person name="Feldmann J."/>
            <person name="Ramos-Aboites H.E."/>
            <person name="Barona-Gomez F."/>
        </authorList>
    </citation>
    <scope>NUCLEOTIDE SEQUENCE [LARGE SCALE GENOMIC DNA]</scope>
    <source>
        <strain evidence="6 7">ATCC 31245</strain>
    </source>
</reference>